<dbReference type="EMBL" id="GBRH01168284">
    <property type="protein sequence ID" value="JAE29612.1"/>
    <property type="molecule type" value="Transcribed_RNA"/>
</dbReference>
<proteinExistence type="predicted"/>
<name>A0A0A9GYN6_ARUDO</name>
<accession>A0A0A9GYN6</accession>
<dbReference type="AlphaFoldDB" id="A0A0A9GYN6"/>
<organism evidence="1">
    <name type="scientific">Arundo donax</name>
    <name type="common">Giant reed</name>
    <name type="synonym">Donax arundinaceus</name>
    <dbReference type="NCBI Taxonomy" id="35708"/>
    <lineage>
        <taxon>Eukaryota</taxon>
        <taxon>Viridiplantae</taxon>
        <taxon>Streptophyta</taxon>
        <taxon>Embryophyta</taxon>
        <taxon>Tracheophyta</taxon>
        <taxon>Spermatophyta</taxon>
        <taxon>Magnoliopsida</taxon>
        <taxon>Liliopsida</taxon>
        <taxon>Poales</taxon>
        <taxon>Poaceae</taxon>
        <taxon>PACMAD clade</taxon>
        <taxon>Arundinoideae</taxon>
        <taxon>Arundineae</taxon>
        <taxon>Arundo</taxon>
    </lineage>
</organism>
<sequence>MTYISHLATCALNRKLQYNSTELMLVFPNSQGEKENLCIIQSRFRYSDHCETKANRISHNNKNKTS</sequence>
<evidence type="ECO:0000313" key="1">
    <source>
        <dbReference type="EMBL" id="JAE29612.1"/>
    </source>
</evidence>
<protein>
    <submittedName>
        <fullName evidence="1">Uncharacterized protein</fullName>
    </submittedName>
</protein>
<reference evidence="1" key="1">
    <citation type="submission" date="2014-09" db="EMBL/GenBank/DDBJ databases">
        <authorList>
            <person name="Magalhaes I.L.F."/>
            <person name="Oliveira U."/>
            <person name="Santos F.R."/>
            <person name="Vidigal T.H.D.A."/>
            <person name="Brescovit A.D."/>
            <person name="Santos A.J."/>
        </authorList>
    </citation>
    <scope>NUCLEOTIDE SEQUENCE</scope>
    <source>
        <tissue evidence="1">Shoot tissue taken approximately 20 cm above the soil surface</tissue>
    </source>
</reference>
<reference evidence="1" key="2">
    <citation type="journal article" date="2015" name="Data Brief">
        <title>Shoot transcriptome of the giant reed, Arundo donax.</title>
        <authorList>
            <person name="Barrero R.A."/>
            <person name="Guerrero F.D."/>
            <person name="Moolhuijzen P."/>
            <person name="Goolsby J.A."/>
            <person name="Tidwell J."/>
            <person name="Bellgard S.E."/>
            <person name="Bellgard M.I."/>
        </authorList>
    </citation>
    <scope>NUCLEOTIDE SEQUENCE</scope>
    <source>
        <tissue evidence="1">Shoot tissue taken approximately 20 cm above the soil surface</tissue>
    </source>
</reference>